<organism evidence="1 2">
    <name type="scientific">Ixodes persulcatus</name>
    <name type="common">Taiga tick</name>
    <dbReference type="NCBI Taxonomy" id="34615"/>
    <lineage>
        <taxon>Eukaryota</taxon>
        <taxon>Metazoa</taxon>
        <taxon>Ecdysozoa</taxon>
        <taxon>Arthropoda</taxon>
        <taxon>Chelicerata</taxon>
        <taxon>Arachnida</taxon>
        <taxon>Acari</taxon>
        <taxon>Parasitiformes</taxon>
        <taxon>Ixodida</taxon>
        <taxon>Ixodoidea</taxon>
        <taxon>Ixodidae</taxon>
        <taxon>Ixodinae</taxon>
        <taxon>Ixodes</taxon>
    </lineage>
</organism>
<evidence type="ECO:0000313" key="2">
    <source>
        <dbReference type="Proteomes" id="UP000805193"/>
    </source>
</evidence>
<dbReference type="EMBL" id="JABSTQ010001311">
    <property type="protein sequence ID" value="KAG0444887.1"/>
    <property type="molecule type" value="Genomic_DNA"/>
</dbReference>
<accession>A0AC60QZS7</accession>
<protein>
    <submittedName>
        <fullName evidence="1">Uncharacterized protein</fullName>
    </submittedName>
</protein>
<keyword evidence="2" id="KW-1185">Reference proteome</keyword>
<sequence>MYDTILCSQDTFDDVGDRLYLTPLIESGDLQAAKLSSRVGYLGPLNDVPSYSGFITVDQYSGSNLFFWFFPAMENPETAPVMLWLQGGPGASSLFGLFVEHGPYLVSRRGRPKRRRVTWARRFSMLYVDSPVGTGFSFTERDQGYARSQEDVARDLFEALQQFFSLFVEYAANDFYVAGESYAGKYVPTLAYAIDTAVQPRVNINLKGIAIGNGFIDPVSMLDYGDYLYQLGLVDRKQAAYIRQETSTAVGLINDGRYLEAFFVVDNLIGGEFTTSTYLENVTGFNFYFNFFYCNGPADHNYYNAFVQTPSVRSAIHVGDQAFHELSNVVADHLLEDVMMSAKPWFLAIVRKYKVLVYSGQLDIMIAYPLTVNFLSTVEWPETSAFADAPRQIWRTSERGDVAGYVRQAGNFTEVLIGHRLAQLKADSCLFALCLRKRVTDPTHIKFLHDLDAPWRTREKILKAYRNGVLQLSRDIEQVNIEVRCESVSDGDGGEGSESKNEFELKIAALKAKLQIAQFNLKQAEEKSRRIRKDEGRVEAGCASDAVVETGKGHSKPTGKTDADGDDCGDIEVKPAVQTGEGHPKPTRKTDDDDEWPEILNERQKLENPEEDREENAYGDDRGGRMGGSDGGGSPEGRTRPSHDPEGCASGKSPEKDQGKPPTREYGFALASGTRPHLATSHGLPELGLDRDAGNTWFPQCLFLS</sequence>
<reference evidence="1 2" key="1">
    <citation type="journal article" date="2020" name="Cell">
        <title>Large-Scale Comparative Analyses of Tick Genomes Elucidate Their Genetic Diversity and Vector Capacities.</title>
        <authorList>
            <consortium name="Tick Genome and Microbiome Consortium (TIGMIC)"/>
            <person name="Jia N."/>
            <person name="Wang J."/>
            <person name="Shi W."/>
            <person name="Du L."/>
            <person name="Sun Y."/>
            <person name="Zhan W."/>
            <person name="Jiang J.F."/>
            <person name="Wang Q."/>
            <person name="Zhang B."/>
            <person name="Ji P."/>
            <person name="Bell-Sakyi L."/>
            <person name="Cui X.M."/>
            <person name="Yuan T.T."/>
            <person name="Jiang B.G."/>
            <person name="Yang W.F."/>
            <person name="Lam T.T."/>
            <person name="Chang Q.C."/>
            <person name="Ding S.J."/>
            <person name="Wang X.J."/>
            <person name="Zhu J.G."/>
            <person name="Ruan X.D."/>
            <person name="Zhao L."/>
            <person name="Wei J.T."/>
            <person name="Ye R.Z."/>
            <person name="Que T.C."/>
            <person name="Du C.H."/>
            <person name="Zhou Y.H."/>
            <person name="Cheng J.X."/>
            <person name="Dai P.F."/>
            <person name="Guo W.B."/>
            <person name="Han X.H."/>
            <person name="Huang E.J."/>
            <person name="Li L.F."/>
            <person name="Wei W."/>
            <person name="Gao Y.C."/>
            <person name="Liu J.Z."/>
            <person name="Shao H.Z."/>
            <person name="Wang X."/>
            <person name="Wang C.C."/>
            <person name="Yang T.C."/>
            <person name="Huo Q.B."/>
            <person name="Li W."/>
            <person name="Chen H.Y."/>
            <person name="Chen S.E."/>
            <person name="Zhou L.G."/>
            <person name="Ni X.B."/>
            <person name="Tian J.H."/>
            <person name="Sheng Y."/>
            <person name="Liu T."/>
            <person name="Pan Y.S."/>
            <person name="Xia L.Y."/>
            <person name="Li J."/>
            <person name="Zhao F."/>
            <person name="Cao W.C."/>
        </authorList>
    </citation>
    <scope>NUCLEOTIDE SEQUENCE [LARGE SCALE GENOMIC DNA]</scope>
    <source>
        <strain evidence="1">Iper-2018</strain>
    </source>
</reference>
<comment type="caution">
    <text evidence="1">The sequence shown here is derived from an EMBL/GenBank/DDBJ whole genome shotgun (WGS) entry which is preliminary data.</text>
</comment>
<gene>
    <name evidence="1" type="ORF">HPB47_013267</name>
</gene>
<proteinExistence type="predicted"/>
<dbReference type="Proteomes" id="UP000805193">
    <property type="component" value="Unassembled WGS sequence"/>
</dbReference>
<name>A0AC60QZS7_IXOPE</name>
<evidence type="ECO:0000313" key="1">
    <source>
        <dbReference type="EMBL" id="KAG0444887.1"/>
    </source>
</evidence>